<name>A0A5J4VHM1_9EUKA</name>
<sequence>MGIYIPTEYSHEDKCVEAAFANMDCEDKRKDVCLEAAFRLFTCFAPSIATKHYQFKDKNIFKMIRKMSESDRNVIYTWAENIGIKCRDVKNKIWIEQQKNYSNSFNDQEKHLTNQLDDVEREKIEKSMESISRMMDNTERIALKQDEVSKRVNDARTLQKESMKRQQEILGEMKKSGDGIKQGMASLLNQIKFAQLTEAQEVDRISKLSTELMNDLKSHEKNLKSFTIMLHGISIQQDELELSQSGVQEGIYQLQIIGDDIKEIFDKLKNTQDIIQQNAEEGAFGAIQLKDQAHDEILLKKLSQTRGSMGGITSVLAEYVKKNTERYSKKHYLRIIITGRHVNPNQRIYERLVQLWRFLLKFKDKFYSIDQKLNQQQSQRSVDYNTEVNVDDMQFGSMFAVDDDTACLLQRTPLTQQRRII</sequence>
<organism evidence="1 2">
    <name type="scientific">Streblomastix strix</name>
    <dbReference type="NCBI Taxonomy" id="222440"/>
    <lineage>
        <taxon>Eukaryota</taxon>
        <taxon>Metamonada</taxon>
        <taxon>Preaxostyla</taxon>
        <taxon>Oxymonadida</taxon>
        <taxon>Streblomastigidae</taxon>
        <taxon>Streblomastix</taxon>
    </lineage>
</organism>
<protein>
    <submittedName>
        <fullName evidence="1">Uncharacterized protein</fullName>
    </submittedName>
</protein>
<comment type="caution">
    <text evidence="1">The sequence shown here is derived from an EMBL/GenBank/DDBJ whole genome shotgun (WGS) entry which is preliminary data.</text>
</comment>
<accession>A0A5J4VHM1</accession>
<evidence type="ECO:0000313" key="2">
    <source>
        <dbReference type="Proteomes" id="UP000324800"/>
    </source>
</evidence>
<gene>
    <name evidence="1" type="ORF">EZS28_022477</name>
</gene>
<dbReference type="Proteomes" id="UP000324800">
    <property type="component" value="Unassembled WGS sequence"/>
</dbReference>
<dbReference type="AlphaFoldDB" id="A0A5J4VHM1"/>
<proteinExistence type="predicted"/>
<evidence type="ECO:0000313" key="1">
    <source>
        <dbReference type="EMBL" id="KAA6381995.1"/>
    </source>
</evidence>
<dbReference type="EMBL" id="SNRW01007017">
    <property type="protein sequence ID" value="KAA6381995.1"/>
    <property type="molecule type" value="Genomic_DNA"/>
</dbReference>
<reference evidence="1 2" key="1">
    <citation type="submission" date="2019-03" db="EMBL/GenBank/DDBJ databases">
        <title>Single cell metagenomics reveals metabolic interactions within the superorganism composed of flagellate Streblomastix strix and complex community of Bacteroidetes bacteria on its surface.</title>
        <authorList>
            <person name="Treitli S.C."/>
            <person name="Kolisko M."/>
            <person name="Husnik F."/>
            <person name="Keeling P."/>
            <person name="Hampl V."/>
        </authorList>
    </citation>
    <scope>NUCLEOTIDE SEQUENCE [LARGE SCALE GENOMIC DNA]</scope>
    <source>
        <strain evidence="1">ST1C</strain>
    </source>
</reference>